<name>A0AAV1L8M7_9NEOP</name>
<dbReference type="InterPro" id="IPR012337">
    <property type="entry name" value="RNaseH-like_sf"/>
</dbReference>
<organism evidence="1 2">
    <name type="scientific">Parnassius mnemosyne</name>
    <name type="common">clouded apollo</name>
    <dbReference type="NCBI Taxonomy" id="213953"/>
    <lineage>
        <taxon>Eukaryota</taxon>
        <taxon>Metazoa</taxon>
        <taxon>Ecdysozoa</taxon>
        <taxon>Arthropoda</taxon>
        <taxon>Hexapoda</taxon>
        <taxon>Insecta</taxon>
        <taxon>Pterygota</taxon>
        <taxon>Neoptera</taxon>
        <taxon>Endopterygota</taxon>
        <taxon>Lepidoptera</taxon>
        <taxon>Glossata</taxon>
        <taxon>Ditrysia</taxon>
        <taxon>Papilionoidea</taxon>
        <taxon>Papilionidae</taxon>
        <taxon>Parnassiinae</taxon>
        <taxon>Parnassini</taxon>
        <taxon>Parnassius</taxon>
        <taxon>Driopa</taxon>
    </lineage>
</organism>
<dbReference type="SUPFAM" id="SSF53098">
    <property type="entry name" value="Ribonuclease H-like"/>
    <property type="match status" value="1"/>
</dbReference>
<proteinExistence type="predicted"/>
<dbReference type="InterPro" id="IPR036397">
    <property type="entry name" value="RNaseH_sf"/>
</dbReference>
<dbReference type="Proteomes" id="UP001314205">
    <property type="component" value="Unassembled WGS sequence"/>
</dbReference>
<evidence type="ECO:0000313" key="2">
    <source>
        <dbReference type="Proteomes" id="UP001314205"/>
    </source>
</evidence>
<dbReference type="AlphaFoldDB" id="A0AAV1L8M7"/>
<dbReference type="PANTHER" id="PTHR47331">
    <property type="entry name" value="PHD-TYPE DOMAIN-CONTAINING PROTEIN"/>
    <property type="match status" value="1"/>
</dbReference>
<dbReference type="Gene3D" id="3.30.420.10">
    <property type="entry name" value="Ribonuclease H-like superfamily/Ribonuclease H"/>
    <property type="match status" value="1"/>
</dbReference>
<comment type="caution">
    <text evidence="1">The sequence shown here is derived from an EMBL/GenBank/DDBJ whole genome shotgun (WGS) entry which is preliminary data.</text>
</comment>
<accession>A0AAV1L8M7</accession>
<sequence>MGNLPPCRSQQDYCFQQVGIDFGGPFLIKENRRRNARVSKAYHTICLFICLSVKAVHLELVSKLSTEAFLAALDRFVSRRGTRQHIVTDFFFIGKGDKRAHSPPDGKWLLWFIDIYIYPRLRYNMQMQCHP</sequence>
<keyword evidence="2" id="KW-1185">Reference proteome</keyword>
<evidence type="ECO:0000313" key="1">
    <source>
        <dbReference type="EMBL" id="CAK1591285.1"/>
    </source>
</evidence>
<protein>
    <submittedName>
        <fullName evidence="1">Uncharacterized protein</fullName>
    </submittedName>
</protein>
<dbReference type="GO" id="GO:0003676">
    <property type="term" value="F:nucleic acid binding"/>
    <property type="evidence" value="ECO:0007669"/>
    <property type="project" value="InterPro"/>
</dbReference>
<reference evidence="1 2" key="1">
    <citation type="submission" date="2023-11" db="EMBL/GenBank/DDBJ databases">
        <authorList>
            <person name="Hedman E."/>
            <person name="Englund M."/>
            <person name="Stromberg M."/>
            <person name="Nyberg Akerstrom W."/>
            <person name="Nylinder S."/>
            <person name="Jareborg N."/>
            <person name="Kallberg Y."/>
            <person name="Kronander E."/>
        </authorList>
    </citation>
    <scope>NUCLEOTIDE SEQUENCE [LARGE SCALE GENOMIC DNA]</scope>
</reference>
<gene>
    <name evidence="1" type="ORF">PARMNEM_LOCUS11546</name>
</gene>
<dbReference type="EMBL" id="CAVLGL010000086">
    <property type="protein sequence ID" value="CAK1591285.1"/>
    <property type="molecule type" value="Genomic_DNA"/>
</dbReference>